<gene>
    <name evidence="18" type="primary">gspF</name>
    <name evidence="18" type="ORF">Q4521_14120</name>
</gene>
<proteinExistence type="inferred from homology"/>
<dbReference type="RefSeq" id="WP_303493231.1">
    <property type="nucleotide sequence ID" value="NZ_JAUOPB010000010.1"/>
</dbReference>
<evidence type="ECO:0000256" key="6">
    <source>
        <dbReference type="ARBA" id="ARBA00022519"/>
    </source>
</evidence>
<dbReference type="GO" id="GO:0005886">
    <property type="term" value="C:plasma membrane"/>
    <property type="evidence" value="ECO:0007669"/>
    <property type="project" value="UniProtKB-SubCell"/>
</dbReference>
<feature type="region of interest" description="Disordered" evidence="15">
    <location>
        <begin position="36"/>
        <end position="60"/>
    </location>
</feature>
<evidence type="ECO:0000256" key="12">
    <source>
        <dbReference type="ARBA" id="ARBA00023136"/>
    </source>
</evidence>
<dbReference type="InterPro" id="IPR042094">
    <property type="entry name" value="T2SS_GspF_sf"/>
</dbReference>
<protein>
    <recommendedName>
        <fullName evidence="13">General secretion pathway protein F</fullName>
    </recommendedName>
</protein>
<evidence type="ECO:0000256" key="1">
    <source>
        <dbReference type="ARBA" id="ARBA00002684"/>
    </source>
</evidence>
<dbReference type="FunFam" id="1.20.81.30:FF:000001">
    <property type="entry name" value="Type II secretion system protein F"/>
    <property type="match status" value="2"/>
</dbReference>
<evidence type="ECO:0000256" key="15">
    <source>
        <dbReference type="SAM" id="MobiDB-lite"/>
    </source>
</evidence>
<feature type="transmembrane region" description="Helical" evidence="16">
    <location>
        <begin position="175"/>
        <end position="195"/>
    </location>
</feature>
<evidence type="ECO:0000313" key="18">
    <source>
        <dbReference type="EMBL" id="MDO6423614.1"/>
    </source>
</evidence>
<keyword evidence="5" id="KW-1003">Cell membrane</keyword>
<evidence type="ECO:0000256" key="8">
    <source>
        <dbReference type="ARBA" id="ARBA00022723"/>
    </source>
</evidence>
<feature type="transmembrane region" description="Helical" evidence="16">
    <location>
        <begin position="229"/>
        <end position="248"/>
    </location>
</feature>
<evidence type="ECO:0000256" key="3">
    <source>
        <dbReference type="ARBA" id="ARBA00005745"/>
    </source>
</evidence>
<dbReference type="InterPro" id="IPR001992">
    <property type="entry name" value="T2SS_GspF/T4SS_PilC_CS"/>
</dbReference>
<accession>A0AAW7X7R1</accession>
<dbReference type="PROSITE" id="PS00874">
    <property type="entry name" value="T2SP_F"/>
    <property type="match status" value="1"/>
</dbReference>
<dbReference type="Pfam" id="PF00482">
    <property type="entry name" value="T2SSF"/>
    <property type="match status" value="2"/>
</dbReference>
<dbReference type="PANTHER" id="PTHR30012">
    <property type="entry name" value="GENERAL SECRETION PATHWAY PROTEIN"/>
    <property type="match status" value="1"/>
</dbReference>
<keyword evidence="11 16" id="KW-1133">Transmembrane helix</keyword>
<evidence type="ECO:0000313" key="19">
    <source>
        <dbReference type="Proteomes" id="UP001169760"/>
    </source>
</evidence>
<evidence type="ECO:0000256" key="5">
    <source>
        <dbReference type="ARBA" id="ARBA00022475"/>
    </source>
</evidence>
<feature type="transmembrane region" description="Helical" evidence="16">
    <location>
        <begin position="382"/>
        <end position="404"/>
    </location>
</feature>
<dbReference type="PRINTS" id="PR00812">
    <property type="entry name" value="BCTERIALGSPF"/>
</dbReference>
<evidence type="ECO:0000259" key="17">
    <source>
        <dbReference type="Pfam" id="PF00482"/>
    </source>
</evidence>
<evidence type="ECO:0000256" key="14">
    <source>
        <dbReference type="RuleBase" id="RU003923"/>
    </source>
</evidence>
<comment type="subcellular location">
    <subcellularLocation>
        <location evidence="2 14">Cell inner membrane</location>
        <topology evidence="2 14">Multi-pass membrane protein</topology>
    </subcellularLocation>
</comment>
<evidence type="ECO:0000256" key="13">
    <source>
        <dbReference type="ARBA" id="ARBA00030750"/>
    </source>
</evidence>
<reference evidence="18" key="1">
    <citation type="submission" date="2023-07" db="EMBL/GenBank/DDBJ databases">
        <title>Genome content predicts the carbon catabolic preferences of heterotrophic bacteria.</title>
        <authorList>
            <person name="Gralka M."/>
        </authorList>
    </citation>
    <scope>NUCLEOTIDE SEQUENCE</scope>
    <source>
        <strain evidence="18">I3M17_2</strain>
    </source>
</reference>
<dbReference type="EMBL" id="JAUOPB010000010">
    <property type="protein sequence ID" value="MDO6423614.1"/>
    <property type="molecule type" value="Genomic_DNA"/>
</dbReference>
<keyword evidence="10" id="KW-0653">Protein transport</keyword>
<evidence type="ECO:0000256" key="10">
    <source>
        <dbReference type="ARBA" id="ARBA00022927"/>
    </source>
</evidence>
<evidence type="ECO:0000256" key="4">
    <source>
        <dbReference type="ARBA" id="ARBA00022448"/>
    </source>
</evidence>
<comment type="caution">
    <text evidence="18">The sequence shown here is derived from an EMBL/GenBank/DDBJ whole genome shotgun (WGS) entry which is preliminary data.</text>
</comment>
<feature type="domain" description="Type II secretion system protein GspF" evidence="17">
    <location>
        <begin position="280"/>
        <end position="401"/>
    </location>
</feature>
<keyword evidence="6" id="KW-0997">Cell inner membrane</keyword>
<keyword evidence="4 14" id="KW-0813">Transport</keyword>
<comment type="function">
    <text evidence="1">Component of the type II secretion system inner membrane complex required for the energy-dependent secretion of extracellular factors such as proteases and toxins from the periplasm.</text>
</comment>
<evidence type="ECO:0000256" key="9">
    <source>
        <dbReference type="ARBA" id="ARBA00022837"/>
    </source>
</evidence>
<evidence type="ECO:0000256" key="2">
    <source>
        <dbReference type="ARBA" id="ARBA00004429"/>
    </source>
</evidence>
<keyword evidence="9" id="KW-0106">Calcium</keyword>
<keyword evidence="12 16" id="KW-0472">Membrane</keyword>
<dbReference type="Gene3D" id="1.20.81.30">
    <property type="entry name" value="Type II secretion system (T2SS), domain F"/>
    <property type="match status" value="2"/>
</dbReference>
<keyword evidence="8" id="KW-0479">Metal-binding</keyword>
<sequence>MGAYTYQALNAKGKKVKGIIEGDSERHVRTQLRAQSLKPLDVKSSSGRKSLSEKTAKSHSSFFGGPRLGYRDVSLVTRQLASLVQSGLPLDEVLQSTAKQSRKPVAKSVLLQVRARVLEGISLHQAMAEVPRVFDNLYRAMVRAGESSGFLGPVLEQLAEYTERSQETRQKLQMAMVYPVVMLVVSVCVVTVLMVKVVPQLTQLFERGKHELPGITKVLVATSNFMVDYGIFLFAGVTAIFIFIQWLLKNDARKLKWHRTVLKLPVIGSVVLLGETARYASTLGLLAHSGVPLLEALRIATQVLSNREMKLASEQVCIAVQEGGSLSRALDQAKVFPPLLVQMAASGESNGKLDEQLLYAARNQERELEFSINTAMGLLQPAIVLLLAGIVIFIVMAILLPIFAMNDMIAG</sequence>
<dbReference type="GO" id="GO:0015627">
    <property type="term" value="C:type II protein secretion system complex"/>
    <property type="evidence" value="ECO:0007669"/>
    <property type="project" value="InterPro"/>
</dbReference>
<evidence type="ECO:0000256" key="11">
    <source>
        <dbReference type="ARBA" id="ARBA00022989"/>
    </source>
</evidence>
<name>A0AAW7X7R1_9GAMM</name>
<dbReference type="GO" id="GO:0015628">
    <property type="term" value="P:protein secretion by the type II secretion system"/>
    <property type="evidence" value="ECO:0007669"/>
    <property type="project" value="InterPro"/>
</dbReference>
<comment type="similarity">
    <text evidence="3 14">Belongs to the GSP F family.</text>
</comment>
<feature type="domain" description="Type II secretion system protein GspF" evidence="17">
    <location>
        <begin position="77"/>
        <end position="199"/>
    </location>
</feature>
<dbReference type="AlphaFoldDB" id="A0AAW7X7R1"/>
<dbReference type="InterPro" id="IPR018076">
    <property type="entry name" value="T2SS_GspF_dom"/>
</dbReference>
<keyword evidence="7 14" id="KW-0812">Transmembrane</keyword>
<organism evidence="18 19">
    <name type="scientific">Saccharophagus degradans</name>
    <dbReference type="NCBI Taxonomy" id="86304"/>
    <lineage>
        <taxon>Bacteria</taxon>
        <taxon>Pseudomonadati</taxon>
        <taxon>Pseudomonadota</taxon>
        <taxon>Gammaproteobacteria</taxon>
        <taxon>Cellvibrionales</taxon>
        <taxon>Cellvibrionaceae</taxon>
        <taxon>Saccharophagus</taxon>
    </lineage>
</organism>
<dbReference type="InterPro" id="IPR011850">
    <property type="entry name" value="T2SS_GspF"/>
</dbReference>
<evidence type="ECO:0000256" key="16">
    <source>
        <dbReference type="SAM" id="Phobius"/>
    </source>
</evidence>
<evidence type="ECO:0000256" key="7">
    <source>
        <dbReference type="ARBA" id="ARBA00022692"/>
    </source>
</evidence>
<dbReference type="PANTHER" id="PTHR30012:SF0">
    <property type="entry name" value="TYPE II SECRETION SYSTEM PROTEIN F-RELATED"/>
    <property type="match status" value="1"/>
</dbReference>
<dbReference type="InterPro" id="IPR003004">
    <property type="entry name" value="GspF/PilC"/>
</dbReference>
<dbReference type="NCBIfam" id="TIGR02120">
    <property type="entry name" value="GspF"/>
    <property type="match status" value="1"/>
</dbReference>
<dbReference type="Proteomes" id="UP001169760">
    <property type="component" value="Unassembled WGS sequence"/>
</dbReference>
<dbReference type="GO" id="GO:0046872">
    <property type="term" value="F:metal ion binding"/>
    <property type="evidence" value="ECO:0007669"/>
    <property type="project" value="UniProtKB-KW"/>
</dbReference>